<dbReference type="CDD" id="cd00060">
    <property type="entry name" value="FHA"/>
    <property type="match status" value="1"/>
</dbReference>
<evidence type="ECO:0000259" key="2">
    <source>
        <dbReference type="PROSITE" id="PS50006"/>
    </source>
</evidence>
<gene>
    <name evidence="3" type="ORF">TEOVI_000232400</name>
</gene>
<evidence type="ECO:0000256" key="1">
    <source>
        <dbReference type="SAM" id="MobiDB-lite"/>
    </source>
</evidence>
<name>A0A1G4IF79_TRYEQ</name>
<feature type="region of interest" description="Disordered" evidence="1">
    <location>
        <begin position="261"/>
        <end position="396"/>
    </location>
</feature>
<keyword evidence="4" id="KW-1185">Reference proteome</keyword>
<feature type="domain" description="FHA" evidence="2">
    <location>
        <begin position="96"/>
        <end position="165"/>
    </location>
</feature>
<feature type="compositionally biased region" description="Polar residues" evidence="1">
    <location>
        <begin position="310"/>
        <end position="325"/>
    </location>
</feature>
<dbReference type="VEuPathDB" id="TriTrypDB:TEOVI_000232400"/>
<dbReference type="InterPro" id="IPR000253">
    <property type="entry name" value="FHA_dom"/>
</dbReference>
<dbReference type="SUPFAM" id="SSF49879">
    <property type="entry name" value="SMAD/FHA domain"/>
    <property type="match status" value="1"/>
</dbReference>
<comment type="caution">
    <text evidence="3">The sequence shown here is derived from an EMBL/GenBank/DDBJ whole genome shotgun (WGS) entry which is preliminary data.</text>
</comment>
<dbReference type="GeneID" id="92376264"/>
<proteinExistence type="predicted"/>
<sequence length="465" mass="49097">MEIAIVAAHNLKALADLGGLSATVSQPTKCLEETPSGLLPMRVRSSSVSGYKRCRLVARFLSRSTENGCSLPSQNFNSTGGGNRCGMANLPLVCLLPLGRDPRENSGVIQFEGELLGSFLSRRHCVVQLAGREPLRGSPDAGLWCALSVRDCGSKNGTFVNGKRLATGDTSPSVLFDPSSGTSWKQPLLTIEFGPGSKLGAEESLSSDQLLLRFHVFARCLCEGEHIQRIQQLLCCLPTAMDYLPTPPFVSSPCSLAESANTEAKGEGEASSMGSPAVAPLKDNGDVNTRAVGSAERASNTDKPVVNIHCSPSGTSGKVTRSQSPIVIKRRRVGGGSLASSQRARFDGNSAACSGEGGRSRGMKGGGERALPSRTPSHGEAPDALKRDSVKREPTRTSLEGWDDIFLSADVNEQDVVLPRSGTARSGQLVPDNGSCGIADFFFPFELPGLTAVKKGIKRKRAAGR</sequence>
<dbReference type="Proteomes" id="UP000195570">
    <property type="component" value="Unassembled WGS sequence"/>
</dbReference>
<evidence type="ECO:0000313" key="4">
    <source>
        <dbReference type="Proteomes" id="UP000195570"/>
    </source>
</evidence>
<dbReference type="RefSeq" id="XP_067081516.1">
    <property type="nucleotide sequence ID" value="XM_067225415.1"/>
</dbReference>
<organism evidence="3 4">
    <name type="scientific">Trypanosoma equiperdum</name>
    <dbReference type="NCBI Taxonomy" id="5694"/>
    <lineage>
        <taxon>Eukaryota</taxon>
        <taxon>Discoba</taxon>
        <taxon>Euglenozoa</taxon>
        <taxon>Kinetoplastea</taxon>
        <taxon>Metakinetoplastina</taxon>
        <taxon>Trypanosomatida</taxon>
        <taxon>Trypanosomatidae</taxon>
        <taxon>Trypanosoma</taxon>
    </lineage>
</organism>
<protein>
    <submittedName>
        <fullName evidence="3">FHA domain containing protein, putative</fullName>
    </submittedName>
</protein>
<dbReference type="InterPro" id="IPR008984">
    <property type="entry name" value="SMAD_FHA_dom_sf"/>
</dbReference>
<evidence type="ECO:0000313" key="3">
    <source>
        <dbReference type="EMBL" id="SCU70750.1"/>
    </source>
</evidence>
<reference evidence="3" key="1">
    <citation type="submission" date="2016-09" db="EMBL/GenBank/DDBJ databases">
        <authorList>
            <person name="Hebert L."/>
            <person name="Moumen B."/>
        </authorList>
    </citation>
    <scope>NUCLEOTIDE SEQUENCE [LARGE SCALE GENOMIC DNA]</scope>
    <source>
        <strain evidence="3">OVI</strain>
    </source>
</reference>
<feature type="compositionally biased region" description="Basic and acidic residues" evidence="1">
    <location>
        <begin position="380"/>
        <end position="395"/>
    </location>
</feature>
<dbReference type="AlphaFoldDB" id="A0A1G4IF79"/>
<dbReference type="PROSITE" id="PS50006">
    <property type="entry name" value="FHA_DOMAIN"/>
    <property type="match status" value="1"/>
</dbReference>
<dbReference type="EMBL" id="CZPT02001525">
    <property type="protein sequence ID" value="SCU70750.1"/>
    <property type="molecule type" value="Genomic_DNA"/>
</dbReference>
<accession>A0A1G4IF79</accession>
<dbReference type="SMART" id="SM00240">
    <property type="entry name" value="FHA"/>
    <property type="match status" value="1"/>
</dbReference>
<dbReference type="Pfam" id="PF00498">
    <property type="entry name" value="FHA"/>
    <property type="match status" value="1"/>
</dbReference>
<dbReference type="Gene3D" id="2.60.200.20">
    <property type="match status" value="1"/>
</dbReference>